<organism evidence="1 2">
    <name type="scientific">Halorarum salinum</name>
    <dbReference type="NCBI Taxonomy" id="2743089"/>
    <lineage>
        <taxon>Archaea</taxon>
        <taxon>Methanobacteriati</taxon>
        <taxon>Methanobacteriota</taxon>
        <taxon>Stenosarchaea group</taxon>
        <taxon>Halobacteria</taxon>
        <taxon>Halobacteriales</taxon>
        <taxon>Haloferacaceae</taxon>
        <taxon>Halorarum</taxon>
    </lineage>
</organism>
<gene>
    <name evidence="1" type="ORF">HUG12_06580</name>
</gene>
<keyword evidence="2" id="KW-1185">Reference proteome</keyword>
<proteinExistence type="predicted"/>
<protein>
    <submittedName>
        <fullName evidence="1">Uncharacterized protein</fullName>
    </submittedName>
</protein>
<name>A0A7D5Q943_9EURY</name>
<sequence length="66" mass="7094">MTGSSYRVVSEVRADGDLLDVPSGARDVTVEPLGRPGMVRVTYLKPVREIAITGSDDDADRPSYLA</sequence>
<dbReference type="GeneID" id="56037109"/>
<evidence type="ECO:0000313" key="1">
    <source>
        <dbReference type="EMBL" id="QLG61417.1"/>
    </source>
</evidence>
<reference evidence="1 2" key="1">
    <citation type="submission" date="2020-06" db="EMBL/GenBank/DDBJ databases">
        <title>NJ-3-1, isolated from saline soil.</title>
        <authorList>
            <person name="Cui H.L."/>
            <person name="Shi X."/>
        </authorList>
    </citation>
    <scope>NUCLEOTIDE SEQUENCE [LARGE SCALE GENOMIC DNA]</scope>
    <source>
        <strain evidence="1 2">NJ-3-1</strain>
    </source>
</reference>
<dbReference type="AlphaFoldDB" id="A0A7D5Q943"/>
<dbReference type="EMBL" id="CP058579">
    <property type="protein sequence ID" value="QLG61417.1"/>
    <property type="molecule type" value="Genomic_DNA"/>
</dbReference>
<accession>A0A7D5Q943</accession>
<dbReference type="KEGG" id="halu:HUG12_06580"/>
<evidence type="ECO:0000313" key="2">
    <source>
        <dbReference type="Proteomes" id="UP000509626"/>
    </source>
</evidence>
<dbReference type="Proteomes" id="UP000509626">
    <property type="component" value="Chromosome"/>
</dbReference>
<dbReference type="OrthoDB" id="252867at2157"/>
<dbReference type="RefSeq" id="WP_179268002.1">
    <property type="nucleotide sequence ID" value="NZ_CP058579.1"/>
</dbReference>